<dbReference type="EMBL" id="UNSH01000045">
    <property type="protein sequence ID" value="SZF02773.1"/>
    <property type="molecule type" value="Genomic_DNA"/>
</dbReference>
<accession>A0A383UR19</accession>
<organism evidence="7 8">
    <name type="scientific">Blumeria hordei</name>
    <name type="common">Barley powdery mildew</name>
    <name type="synonym">Blumeria graminis f. sp. hordei</name>
    <dbReference type="NCBI Taxonomy" id="2867405"/>
    <lineage>
        <taxon>Eukaryota</taxon>
        <taxon>Fungi</taxon>
        <taxon>Dikarya</taxon>
        <taxon>Ascomycota</taxon>
        <taxon>Pezizomycotina</taxon>
        <taxon>Leotiomycetes</taxon>
        <taxon>Erysiphales</taxon>
        <taxon>Erysiphaceae</taxon>
        <taxon>Blumeria</taxon>
    </lineage>
</organism>
<dbReference type="InterPro" id="IPR047021">
    <property type="entry name" value="REXO1/3/4-like"/>
</dbReference>
<evidence type="ECO:0000256" key="2">
    <source>
        <dbReference type="ARBA" id="ARBA00022722"/>
    </source>
</evidence>
<dbReference type="SMART" id="SM00479">
    <property type="entry name" value="EXOIII"/>
    <property type="match status" value="1"/>
</dbReference>
<evidence type="ECO:0000313" key="7">
    <source>
        <dbReference type="EMBL" id="SZF02773.1"/>
    </source>
</evidence>
<dbReference type="Gene3D" id="3.30.420.10">
    <property type="entry name" value="Ribonuclease H-like superfamily/Ribonuclease H"/>
    <property type="match status" value="1"/>
</dbReference>
<dbReference type="GO" id="GO:0004527">
    <property type="term" value="F:exonuclease activity"/>
    <property type="evidence" value="ECO:0007669"/>
    <property type="project" value="UniProtKB-KW"/>
</dbReference>
<dbReference type="AlphaFoldDB" id="A0A383UR19"/>
<keyword evidence="2" id="KW-0540">Nuclease</keyword>
<gene>
    <name evidence="7" type="ORF">BLGHR1_13559</name>
</gene>
<evidence type="ECO:0000256" key="1">
    <source>
        <dbReference type="ARBA" id="ARBA00022552"/>
    </source>
</evidence>
<dbReference type="VEuPathDB" id="FungiDB:BLGHR1_13559"/>
<dbReference type="InterPro" id="IPR012337">
    <property type="entry name" value="RNaseH-like_sf"/>
</dbReference>
<dbReference type="PANTHER" id="PTHR12801:SF45">
    <property type="entry name" value="RNA EXONUCLEASE 4"/>
    <property type="match status" value="1"/>
</dbReference>
<reference evidence="7 8" key="1">
    <citation type="submission" date="2017-11" db="EMBL/GenBank/DDBJ databases">
        <authorList>
            <person name="Kracher B."/>
        </authorList>
    </citation>
    <scope>NUCLEOTIDE SEQUENCE [LARGE SCALE GENOMIC DNA]</scope>
    <source>
        <strain evidence="7 8">RACE1</strain>
    </source>
</reference>
<evidence type="ECO:0000256" key="5">
    <source>
        <dbReference type="ARBA" id="ARBA00025599"/>
    </source>
</evidence>
<comment type="function">
    <text evidence="5">Exoribonuclease involved in ribosome biosynthesis. Involved in the processing of ITS1, the internal transcribed spacer localized between the 18S and 5.8S rRNAs.</text>
</comment>
<dbReference type="CDD" id="cd06137">
    <property type="entry name" value="DEDDh_RNase"/>
    <property type="match status" value="1"/>
</dbReference>
<dbReference type="GO" id="GO:0006364">
    <property type="term" value="P:rRNA processing"/>
    <property type="evidence" value="ECO:0007669"/>
    <property type="project" value="UniProtKB-KW"/>
</dbReference>
<dbReference type="GO" id="GO:0003676">
    <property type="term" value="F:nucleic acid binding"/>
    <property type="evidence" value="ECO:0007669"/>
    <property type="project" value="InterPro"/>
</dbReference>
<dbReference type="PANTHER" id="PTHR12801">
    <property type="entry name" value="RNA EXONUCLEASE REXO1 / RECO3 FAMILY MEMBER-RELATED"/>
    <property type="match status" value="1"/>
</dbReference>
<dbReference type="InterPro" id="IPR036397">
    <property type="entry name" value="RNaseH_sf"/>
</dbReference>
<proteinExistence type="predicted"/>
<sequence>MPYNLVLDQSSSISDCNSTSVLPEICYSPDYMECLLSFVYSSEILKQNGYIVEPLTESELERKIKCDRCFKCKFTTLIVNNSKKNIETAEEKLKERKKVLNINDLAALRLEESGDTTSVIQGTSGNSRKPSQTNHNIAVRGQETNNPQVALKCKFHDGVIQRQRWTCCYKYQFSDGCQAKKDHNAPDHVDEKLRTQWNYVRTPTVVNQAFQKAAVAIDCEMGGTSTRESVVIRVTMIDYFTSEVLVDELVYPDTRIVDYRTRFSGVTRAQMENAVRKRKCLFGLEAARKAIWKHVGPSTIIVGHSLNNDLTALRWIHPLVLDTMLIDNLILKEAQKMAQEIEQDSQLKTVQSEPVVVNNVAETEEKKKKKVKGSGVLSLKTMTRERLGRDIQNEKSGHDSLEDAVATRDIAHWNVVVRGEIPIDLFDYPLL</sequence>
<dbReference type="GO" id="GO:0005634">
    <property type="term" value="C:nucleus"/>
    <property type="evidence" value="ECO:0007669"/>
    <property type="project" value="TreeGrafter"/>
</dbReference>
<dbReference type="SUPFAM" id="SSF53098">
    <property type="entry name" value="Ribonuclease H-like"/>
    <property type="match status" value="1"/>
</dbReference>
<keyword evidence="4" id="KW-0269">Exonuclease</keyword>
<evidence type="ECO:0000259" key="6">
    <source>
        <dbReference type="SMART" id="SM00479"/>
    </source>
</evidence>
<evidence type="ECO:0000313" key="8">
    <source>
        <dbReference type="Proteomes" id="UP000275772"/>
    </source>
</evidence>
<name>A0A383UR19_BLUHO</name>
<dbReference type="InterPro" id="IPR013520">
    <property type="entry name" value="Ribonucl_H"/>
</dbReference>
<feature type="domain" description="Exonuclease" evidence="6">
    <location>
        <begin position="213"/>
        <end position="420"/>
    </location>
</feature>
<protein>
    <recommendedName>
        <fullName evidence="6">Exonuclease domain-containing protein</fullName>
    </recommendedName>
</protein>
<dbReference type="Proteomes" id="UP000275772">
    <property type="component" value="Unassembled WGS sequence"/>
</dbReference>
<evidence type="ECO:0000256" key="3">
    <source>
        <dbReference type="ARBA" id="ARBA00022801"/>
    </source>
</evidence>
<keyword evidence="1" id="KW-0698">rRNA processing</keyword>
<evidence type="ECO:0000256" key="4">
    <source>
        <dbReference type="ARBA" id="ARBA00022839"/>
    </source>
</evidence>
<keyword evidence="3" id="KW-0378">Hydrolase</keyword>
<dbReference type="GO" id="GO:0000027">
    <property type="term" value="P:ribosomal large subunit assembly"/>
    <property type="evidence" value="ECO:0007669"/>
    <property type="project" value="TreeGrafter"/>
</dbReference>